<keyword evidence="2" id="KW-1185">Reference proteome</keyword>
<reference evidence="1" key="1">
    <citation type="submission" date="2019-04" db="EMBL/GenBank/DDBJ databases">
        <title>Microbes associate with the intestines of laboratory mice.</title>
        <authorList>
            <person name="Navarre W."/>
            <person name="Wong E."/>
            <person name="Huang K."/>
            <person name="Tropini C."/>
            <person name="Ng K."/>
            <person name="Yu B."/>
        </authorList>
    </citation>
    <scope>NUCLEOTIDE SEQUENCE</scope>
    <source>
        <strain evidence="1">NM09_H32</strain>
    </source>
</reference>
<proteinExistence type="predicted"/>
<sequence length="232" mass="26969">MNSKERKNVFMEKKIQRFFLKNHIEPTEIKYIKREEGKTCIYLIDGRIVETYTPLKAIVDELPVDEFLSINKGIVAATCRIVNIKDDLYTMRDGSIFKGRARMPRLLKYEHEKKFNTSKKSQELEIDAQCAIFDDCPLPFALVGIEYDHDGHELDYIVHYANDACLRLFDKQEENVLNQSLYLFNIEKKTLVLIADVALNGGQRVFQFLSVPRAIQCYQPEDGFCALLMMPE</sequence>
<gene>
    <name evidence="1" type="ORF">E5336_00885</name>
</gene>
<organism evidence="1 2">
    <name type="scientific">Dubosiella muris</name>
    <dbReference type="NCBI Taxonomy" id="3038133"/>
    <lineage>
        <taxon>Bacteria</taxon>
        <taxon>Bacillati</taxon>
        <taxon>Bacillota</taxon>
        <taxon>Erysipelotrichia</taxon>
        <taxon>Erysipelotrichales</taxon>
        <taxon>Erysipelotrichaceae</taxon>
        <taxon>Dubosiella</taxon>
    </lineage>
</organism>
<comment type="caution">
    <text evidence="1">The sequence shown here is derived from an EMBL/GenBank/DDBJ whole genome shotgun (WGS) entry which is preliminary data.</text>
</comment>
<evidence type="ECO:0000313" key="2">
    <source>
        <dbReference type="Proteomes" id="UP000308836"/>
    </source>
</evidence>
<dbReference type="Proteomes" id="UP000308836">
    <property type="component" value="Unassembled WGS sequence"/>
</dbReference>
<evidence type="ECO:0000313" key="1">
    <source>
        <dbReference type="EMBL" id="TGY67000.1"/>
    </source>
</evidence>
<name>A0AC61R9Z7_9FIRM</name>
<accession>A0AC61R9Z7</accession>
<dbReference type="EMBL" id="SRYG01000002">
    <property type="protein sequence ID" value="TGY67000.1"/>
    <property type="molecule type" value="Genomic_DNA"/>
</dbReference>
<protein>
    <submittedName>
        <fullName evidence="1">Uncharacterized protein</fullName>
    </submittedName>
</protein>